<evidence type="ECO:0000313" key="7">
    <source>
        <dbReference type="EMBL" id="QIE57709.1"/>
    </source>
</evidence>
<feature type="transmembrane region" description="Helical" evidence="6">
    <location>
        <begin position="150"/>
        <end position="172"/>
    </location>
</feature>
<dbReference type="PIRSF" id="PIRSF006324">
    <property type="entry name" value="LeuE"/>
    <property type="match status" value="1"/>
</dbReference>
<dbReference type="Proteomes" id="UP000503336">
    <property type="component" value="Chromosome"/>
</dbReference>
<evidence type="ECO:0000256" key="6">
    <source>
        <dbReference type="SAM" id="Phobius"/>
    </source>
</evidence>
<keyword evidence="3 6" id="KW-0812">Transmembrane</keyword>
<evidence type="ECO:0000256" key="2">
    <source>
        <dbReference type="ARBA" id="ARBA00022475"/>
    </source>
</evidence>
<evidence type="ECO:0000256" key="4">
    <source>
        <dbReference type="ARBA" id="ARBA00022989"/>
    </source>
</evidence>
<dbReference type="PANTHER" id="PTHR30086:SF20">
    <property type="entry name" value="ARGININE EXPORTER PROTEIN ARGO-RELATED"/>
    <property type="match status" value="1"/>
</dbReference>
<keyword evidence="8" id="KW-1185">Reference proteome</keyword>
<gene>
    <name evidence="7" type="ORF">G5B40_01980</name>
</gene>
<sequence length="203" mass="21243">MLAMNGVALLVFLGATVVLFITPGPNMMFTIACGLSGGPRAGFAAGLGGASGMLVHIALAAAGLSALLFAAPAAYDVLRFFGAAYLFWLAVEAWRAGDALEARLGRDRPWRAYRRGLLTCLMNPKVALFMLAFLPQFIDPAIGPAAPQILVLGAIVAVMALLFDGAYGIFAGMVADRLRRASKLMNRVSAVVFGGLAARLVID</sequence>
<dbReference type="InterPro" id="IPR001123">
    <property type="entry name" value="LeuE-type"/>
</dbReference>
<reference evidence="7 8" key="1">
    <citation type="submission" date="2020-02" db="EMBL/GenBank/DDBJ databases">
        <title>complete genome sequence of Rhodobacteraceae bacterium.</title>
        <authorList>
            <person name="Park J."/>
            <person name="Kim Y.-S."/>
            <person name="Kim K.-H."/>
        </authorList>
    </citation>
    <scope>NUCLEOTIDE SEQUENCE [LARGE SCALE GENOMIC DNA]</scope>
    <source>
        <strain evidence="7 8">RR4-56</strain>
    </source>
</reference>
<dbReference type="PANTHER" id="PTHR30086">
    <property type="entry name" value="ARGININE EXPORTER PROTEIN ARGO"/>
    <property type="match status" value="1"/>
</dbReference>
<organism evidence="7 8">
    <name type="scientific">Pikeienuella piscinae</name>
    <dbReference type="NCBI Taxonomy" id="2748098"/>
    <lineage>
        <taxon>Bacteria</taxon>
        <taxon>Pseudomonadati</taxon>
        <taxon>Pseudomonadota</taxon>
        <taxon>Alphaproteobacteria</taxon>
        <taxon>Rhodobacterales</taxon>
        <taxon>Paracoccaceae</taxon>
        <taxon>Pikeienuella</taxon>
    </lineage>
</organism>
<keyword evidence="4 6" id="KW-1133">Transmembrane helix</keyword>
<keyword evidence="5 6" id="KW-0472">Membrane</keyword>
<dbReference type="GO" id="GO:0005886">
    <property type="term" value="C:plasma membrane"/>
    <property type="evidence" value="ECO:0007669"/>
    <property type="project" value="UniProtKB-SubCell"/>
</dbReference>
<evidence type="ECO:0000256" key="1">
    <source>
        <dbReference type="ARBA" id="ARBA00004651"/>
    </source>
</evidence>
<dbReference type="KEGG" id="hdh:G5B40_01980"/>
<dbReference type="AlphaFoldDB" id="A0A7M3T6S8"/>
<feature type="transmembrane region" description="Helical" evidence="6">
    <location>
        <begin position="117"/>
        <end position="138"/>
    </location>
</feature>
<feature type="transmembrane region" description="Helical" evidence="6">
    <location>
        <begin position="184"/>
        <end position="202"/>
    </location>
</feature>
<dbReference type="EMBL" id="CP049056">
    <property type="protein sequence ID" value="QIE57709.1"/>
    <property type="molecule type" value="Genomic_DNA"/>
</dbReference>
<accession>A0A7M3T6S8</accession>
<proteinExistence type="predicted"/>
<feature type="transmembrane region" description="Helical" evidence="6">
    <location>
        <begin position="41"/>
        <end position="71"/>
    </location>
</feature>
<name>A0A7M3T6S8_9RHOB</name>
<evidence type="ECO:0000256" key="3">
    <source>
        <dbReference type="ARBA" id="ARBA00022692"/>
    </source>
</evidence>
<dbReference type="GO" id="GO:0015171">
    <property type="term" value="F:amino acid transmembrane transporter activity"/>
    <property type="evidence" value="ECO:0007669"/>
    <property type="project" value="TreeGrafter"/>
</dbReference>
<keyword evidence="2" id="KW-1003">Cell membrane</keyword>
<dbReference type="Pfam" id="PF01810">
    <property type="entry name" value="LysE"/>
    <property type="match status" value="1"/>
</dbReference>
<feature type="transmembrane region" description="Helical" evidence="6">
    <location>
        <begin position="6"/>
        <end position="29"/>
    </location>
</feature>
<comment type="subcellular location">
    <subcellularLocation>
        <location evidence="1">Cell membrane</location>
        <topology evidence="1">Multi-pass membrane protein</topology>
    </subcellularLocation>
</comment>
<protein>
    <submittedName>
        <fullName evidence="7">LysE family translocator</fullName>
    </submittedName>
</protein>
<evidence type="ECO:0000313" key="8">
    <source>
        <dbReference type="Proteomes" id="UP000503336"/>
    </source>
</evidence>
<evidence type="ECO:0000256" key="5">
    <source>
        <dbReference type="ARBA" id="ARBA00023136"/>
    </source>
</evidence>